<reference evidence="8" key="1">
    <citation type="submission" date="2024-03" db="EMBL/GenBank/DDBJ databases">
        <title>WGS assembly of Saponaria officinalis var. Norfolk2.</title>
        <authorList>
            <person name="Jenkins J."/>
            <person name="Shu S."/>
            <person name="Grimwood J."/>
            <person name="Barry K."/>
            <person name="Goodstein D."/>
            <person name="Schmutz J."/>
            <person name="Leebens-Mack J."/>
            <person name="Osbourn A."/>
        </authorList>
    </citation>
    <scope>NUCLEOTIDE SEQUENCE [LARGE SCALE GENOMIC DNA]</scope>
    <source>
        <strain evidence="8">JIC</strain>
    </source>
</reference>
<dbReference type="FunFam" id="1.10.20.10:FF:000006">
    <property type="entry name" value="Nuclear transcription factor Y subunit gamma"/>
    <property type="match status" value="1"/>
</dbReference>
<evidence type="ECO:0000256" key="1">
    <source>
        <dbReference type="ARBA" id="ARBA00004123"/>
    </source>
</evidence>
<dbReference type="PANTHER" id="PTHR10252:SF8">
    <property type="entry name" value="NUCLEAR TRANSCRIPTION FACTOR Y SUBUNIT GAMMA"/>
    <property type="match status" value="1"/>
</dbReference>
<dbReference type="GO" id="GO:0000981">
    <property type="term" value="F:DNA-binding transcription factor activity, RNA polymerase II-specific"/>
    <property type="evidence" value="ECO:0007669"/>
    <property type="project" value="TreeGrafter"/>
</dbReference>
<dbReference type="GO" id="GO:0005634">
    <property type="term" value="C:nucleus"/>
    <property type="evidence" value="ECO:0007669"/>
    <property type="project" value="UniProtKB-SubCell"/>
</dbReference>
<dbReference type="Pfam" id="PF00808">
    <property type="entry name" value="CBFD_NFYB_HMF"/>
    <property type="match status" value="1"/>
</dbReference>
<dbReference type="GO" id="GO:0046982">
    <property type="term" value="F:protein heterodimerization activity"/>
    <property type="evidence" value="ECO:0007669"/>
    <property type="project" value="InterPro"/>
</dbReference>
<comment type="similarity">
    <text evidence="6">Belongs to the NFYC/HAP5 subunit family.</text>
</comment>
<feature type="domain" description="Transcription factor CBF/NF-Y/archaeal histone" evidence="7">
    <location>
        <begin position="57"/>
        <end position="119"/>
    </location>
</feature>
<dbReference type="Proteomes" id="UP001443914">
    <property type="component" value="Unassembled WGS sequence"/>
</dbReference>
<gene>
    <name evidence="8" type="ORF">RND81_05G144300</name>
</gene>
<dbReference type="SUPFAM" id="SSF47113">
    <property type="entry name" value="Histone-fold"/>
    <property type="match status" value="1"/>
</dbReference>
<evidence type="ECO:0000313" key="8">
    <source>
        <dbReference type="EMBL" id="KAK9725449.1"/>
    </source>
</evidence>
<comment type="subcellular location">
    <subcellularLocation>
        <location evidence="1">Nucleus</location>
    </subcellularLocation>
</comment>
<keyword evidence="4" id="KW-0804">Transcription</keyword>
<evidence type="ECO:0000259" key="7">
    <source>
        <dbReference type="Pfam" id="PF00808"/>
    </source>
</evidence>
<accession>A0AAW1L0Z6</accession>
<protein>
    <recommendedName>
        <fullName evidence="7">Transcription factor CBF/NF-Y/archaeal histone domain-containing protein</fullName>
    </recommendedName>
</protein>
<keyword evidence="2" id="KW-0805">Transcription regulation</keyword>
<dbReference type="CDD" id="cd22908">
    <property type="entry name" value="HFD_NFYC-like"/>
    <property type="match status" value="1"/>
</dbReference>
<evidence type="ECO:0000256" key="3">
    <source>
        <dbReference type="ARBA" id="ARBA00023125"/>
    </source>
</evidence>
<proteinExistence type="inferred from homology"/>
<evidence type="ECO:0000256" key="2">
    <source>
        <dbReference type="ARBA" id="ARBA00023015"/>
    </source>
</evidence>
<keyword evidence="9" id="KW-1185">Reference proteome</keyword>
<name>A0AAW1L0Z6_SAPOF</name>
<evidence type="ECO:0000256" key="4">
    <source>
        <dbReference type="ARBA" id="ARBA00023163"/>
    </source>
</evidence>
<dbReference type="InterPro" id="IPR003958">
    <property type="entry name" value="CBFA_NFYB_domain"/>
</dbReference>
<dbReference type="PANTHER" id="PTHR10252">
    <property type="entry name" value="HISTONE-LIKE TRANSCRIPTION FACTOR CCAAT-RELATED"/>
    <property type="match status" value="1"/>
</dbReference>
<evidence type="ECO:0000256" key="5">
    <source>
        <dbReference type="ARBA" id="ARBA00023242"/>
    </source>
</evidence>
<dbReference type="InterPro" id="IPR050568">
    <property type="entry name" value="Transcr_DNA_Rep_Reg"/>
</dbReference>
<dbReference type="Gene3D" id="1.10.20.10">
    <property type="entry name" value="Histone, subunit A"/>
    <property type="match status" value="1"/>
</dbReference>
<keyword evidence="5" id="KW-0539">Nucleus</keyword>
<dbReference type="GO" id="GO:0000978">
    <property type="term" value="F:RNA polymerase II cis-regulatory region sequence-specific DNA binding"/>
    <property type="evidence" value="ECO:0007669"/>
    <property type="project" value="TreeGrafter"/>
</dbReference>
<dbReference type="AlphaFoldDB" id="A0AAW1L0Z6"/>
<dbReference type="EMBL" id="JBDFQZ010000005">
    <property type="protein sequence ID" value="KAK9725449.1"/>
    <property type="molecule type" value="Genomic_DNA"/>
</dbReference>
<organism evidence="8 9">
    <name type="scientific">Saponaria officinalis</name>
    <name type="common">Common soapwort</name>
    <name type="synonym">Lychnis saponaria</name>
    <dbReference type="NCBI Taxonomy" id="3572"/>
    <lineage>
        <taxon>Eukaryota</taxon>
        <taxon>Viridiplantae</taxon>
        <taxon>Streptophyta</taxon>
        <taxon>Embryophyta</taxon>
        <taxon>Tracheophyta</taxon>
        <taxon>Spermatophyta</taxon>
        <taxon>Magnoliopsida</taxon>
        <taxon>eudicotyledons</taxon>
        <taxon>Gunneridae</taxon>
        <taxon>Pentapetalae</taxon>
        <taxon>Caryophyllales</taxon>
        <taxon>Caryophyllaceae</taxon>
        <taxon>Caryophylleae</taxon>
        <taxon>Saponaria</taxon>
    </lineage>
</organism>
<evidence type="ECO:0000256" key="6">
    <source>
        <dbReference type="ARBA" id="ARBA00038129"/>
    </source>
</evidence>
<dbReference type="InterPro" id="IPR009072">
    <property type="entry name" value="Histone-fold"/>
</dbReference>
<sequence length="195" mass="22291">MDPNYPIINSIPQYHIQHPKPNPVTDHNDLLNNHLHNFWHTQRVEIEQTNDFKTHALPLARIKRIMKLDQNVRMISAETPVLLSRACDMFIQDLTHRAWVSTERSRRRTLQKSDVSFAVSTSDLFDFLVDIVPREPVMPVLGVARNNEHQQLEVQRRECALGDGSSVGSAVGLDGGNEGSLSWLSHHFSWPPPHL</sequence>
<keyword evidence="3" id="KW-0238">DNA-binding</keyword>
<comment type="caution">
    <text evidence="8">The sequence shown here is derived from an EMBL/GenBank/DDBJ whole genome shotgun (WGS) entry which is preliminary data.</text>
</comment>
<evidence type="ECO:0000313" key="9">
    <source>
        <dbReference type="Proteomes" id="UP001443914"/>
    </source>
</evidence>